<dbReference type="Proteomes" id="UP000297654">
    <property type="component" value="Unassembled WGS sequence"/>
</dbReference>
<name>A0A5F0D1P1_9MICO</name>
<organism evidence="2 3">
    <name type="scientific">Cryobacterium luteum</name>
    <dbReference type="NCBI Taxonomy" id="1424661"/>
    <lineage>
        <taxon>Bacteria</taxon>
        <taxon>Bacillati</taxon>
        <taxon>Actinomycetota</taxon>
        <taxon>Actinomycetes</taxon>
        <taxon>Micrococcales</taxon>
        <taxon>Microbacteriaceae</taxon>
        <taxon>Cryobacterium</taxon>
    </lineage>
</organism>
<evidence type="ECO:0000256" key="1">
    <source>
        <dbReference type="SAM" id="Phobius"/>
    </source>
</evidence>
<dbReference type="EMBL" id="SOFF01000046">
    <property type="protein sequence ID" value="TFB84365.1"/>
    <property type="molecule type" value="Genomic_DNA"/>
</dbReference>
<keyword evidence="3" id="KW-1185">Reference proteome</keyword>
<proteinExistence type="predicted"/>
<dbReference type="AlphaFoldDB" id="A0A5F0D1P1"/>
<evidence type="ECO:0000313" key="2">
    <source>
        <dbReference type="EMBL" id="TFB84365.1"/>
    </source>
</evidence>
<dbReference type="OrthoDB" id="3203519at2"/>
<accession>A0A5F0D1P1</accession>
<keyword evidence="1" id="KW-0472">Membrane</keyword>
<keyword evidence="1" id="KW-0812">Transmembrane</keyword>
<sequence length="628" mass="66485">MVPLHIEQPSESDVMTLRKYWLNCWMGKYRSAEKGRKFKRKSINRSWVGVSASVIVIIGGATVWVGVQALMAKSELEQAVPLAFAVQQAVTSGEVSSAPRVAKKLGEHSRSAANHVGDPLWRAFEVVPFLGPNLAAVRQLAQVVDEISRNAVMPLVSLTENLDLAGFSPVGGALDLDPLVQAQPGTADINATLAQASVDVAAIDTSHVLKQVRAATEQLAAAVDSTADSVSGVNRAVQLLPAMLGADEKRSYLLLFQNNAEVRATGGLPGAFAEVATENGQIQITRQASAAGMVFDQPVLDLQLETRGIYTDLVSTFMGDVTLTPQFPITGALTREMWKRTYGTEVDGVISLDPVALSYLLRATGPITLATGEVLTSGNAVQLLLSDVYANYDDPADQDAVFSSAAAAVFAALAGGNADPAALISALAQAGDERRILIWSAHEEDQKLLEGTTLTGDLPVSDGSAEKIGVYFNDATGAKMNTHLDTRIDLGEVTCRNDERPYYAVDVTLTNTAPLDAATSLPESVTGPGTYGVVQGNIKTLILVYGPPDSQNLGVSRAGEAVPYHPARHEGYPVSQLGVELAPGESSTTRFYFLGADAEHGVLEAVHTPVLNLLEGQEIEVGCDEVGQ</sequence>
<reference evidence="2 3" key="1">
    <citation type="submission" date="2019-03" db="EMBL/GenBank/DDBJ databases">
        <title>Genomics of glacier-inhabiting Cryobacterium strains.</title>
        <authorList>
            <person name="Liu Q."/>
            <person name="Xin Y.-H."/>
        </authorList>
    </citation>
    <scope>NUCLEOTIDE SEQUENCE [LARGE SCALE GENOMIC DNA]</scope>
    <source>
        <strain evidence="2 3">Hh15</strain>
    </source>
</reference>
<dbReference type="InterPro" id="IPR025101">
    <property type="entry name" value="DUF4012"/>
</dbReference>
<gene>
    <name evidence="2" type="ORF">E3O10_16335</name>
</gene>
<keyword evidence="1" id="KW-1133">Transmembrane helix</keyword>
<comment type="caution">
    <text evidence="2">The sequence shown here is derived from an EMBL/GenBank/DDBJ whole genome shotgun (WGS) entry which is preliminary data.</text>
</comment>
<protein>
    <submittedName>
        <fullName evidence="2">DUF4012 domain-containing protein</fullName>
    </submittedName>
</protein>
<dbReference type="Pfam" id="PF13196">
    <property type="entry name" value="DUF4012"/>
    <property type="match status" value="1"/>
</dbReference>
<evidence type="ECO:0000313" key="3">
    <source>
        <dbReference type="Proteomes" id="UP000297654"/>
    </source>
</evidence>
<feature type="transmembrane region" description="Helical" evidence="1">
    <location>
        <begin position="46"/>
        <end position="67"/>
    </location>
</feature>